<name>A0A1X2GW25_9FUNG</name>
<reference evidence="7 8" key="1">
    <citation type="submission" date="2016-07" db="EMBL/GenBank/DDBJ databases">
        <title>Pervasive Adenine N6-methylation of Active Genes in Fungi.</title>
        <authorList>
            <consortium name="DOE Joint Genome Institute"/>
            <person name="Mondo S.J."/>
            <person name="Dannebaum R.O."/>
            <person name="Kuo R.C."/>
            <person name="Labutti K."/>
            <person name="Haridas S."/>
            <person name="Kuo A."/>
            <person name="Salamov A."/>
            <person name="Ahrendt S.R."/>
            <person name="Lipzen A."/>
            <person name="Sullivan W."/>
            <person name="Andreopoulos W.B."/>
            <person name="Clum A."/>
            <person name="Lindquist E."/>
            <person name="Daum C."/>
            <person name="Ramamoorthy G.K."/>
            <person name="Gryganskyi A."/>
            <person name="Culley D."/>
            <person name="Magnuson J.K."/>
            <person name="James T.Y."/>
            <person name="O'Malley M.A."/>
            <person name="Stajich J.E."/>
            <person name="Spatafora J.W."/>
            <person name="Visel A."/>
            <person name="Grigoriev I.V."/>
        </authorList>
    </citation>
    <scope>NUCLEOTIDE SEQUENCE [LARGE SCALE GENOMIC DNA]</scope>
    <source>
        <strain evidence="7 8">NRRL 3301</strain>
    </source>
</reference>
<dbReference type="InterPro" id="IPR001568">
    <property type="entry name" value="RNase_T2-like"/>
</dbReference>
<evidence type="ECO:0000313" key="7">
    <source>
        <dbReference type="EMBL" id="ORX62232.1"/>
    </source>
</evidence>
<evidence type="ECO:0000256" key="3">
    <source>
        <dbReference type="ARBA" id="ARBA00023157"/>
    </source>
</evidence>
<keyword evidence="8" id="KW-1185">Reference proteome</keyword>
<dbReference type="Proteomes" id="UP000242146">
    <property type="component" value="Unassembled WGS sequence"/>
</dbReference>
<feature type="active site" evidence="4">
    <location>
        <position position="69"/>
    </location>
</feature>
<evidence type="ECO:0000256" key="4">
    <source>
        <dbReference type="PIRSR" id="PIRSR633697-1"/>
    </source>
</evidence>
<dbReference type="OrthoDB" id="435754at2759"/>
<dbReference type="InterPro" id="IPR033130">
    <property type="entry name" value="RNase_T2_His_AS_2"/>
</dbReference>
<feature type="active site" evidence="4">
    <location>
        <position position="132"/>
    </location>
</feature>
<dbReference type="GO" id="GO:0003723">
    <property type="term" value="F:RNA binding"/>
    <property type="evidence" value="ECO:0007669"/>
    <property type="project" value="InterPro"/>
</dbReference>
<dbReference type="InterPro" id="IPR033697">
    <property type="entry name" value="Ribonuclease_T2_eukaryotic"/>
</dbReference>
<evidence type="ECO:0000256" key="6">
    <source>
        <dbReference type="SAM" id="SignalP"/>
    </source>
</evidence>
<dbReference type="PROSITE" id="PS00531">
    <property type="entry name" value="RNASE_T2_2"/>
    <property type="match status" value="1"/>
</dbReference>
<dbReference type="GO" id="GO:0005576">
    <property type="term" value="C:extracellular region"/>
    <property type="evidence" value="ECO:0007669"/>
    <property type="project" value="TreeGrafter"/>
</dbReference>
<evidence type="ECO:0000256" key="1">
    <source>
        <dbReference type="ARBA" id="ARBA00007469"/>
    </source>
</evidence>
<evidence type="ECO:0000256" key="2">
    <source>
        <dbReference type="ARBA" id="ARBA00012571"/>
    </source>
</evidence>
<dbReference type="PROSITE" id="PS00530">
    <property type="entry name" value="RNASE_T2_1"/>
    <property type="match status" value="1"/>
</dbReference>
<protein>
    <recommendedName>
        <fullName evidence="2">ribonuclease T2</fullName>
        <ecNumber evidence="2">4.6.1.19</ecNumber>
    </recommendedName>
</protein>
<dbReference type="SUPFAM" id="SSF55895">
    <property type="entry name" value="Ribonuclease Rh-like"/>
    <property type="match status" value="1"/>
</dbReference>
<feature type="signal peptide" evidence="6">
    <location>
        <begin position="1"/>
        <end position="16"/>
    </location>
</feature>
<dbReference type="Gene3D" id="3.90.730.10">
    <property type="entry name" value="Ribonuclease T2-like"/>
    <property type="match status" value="1"/>
</dbReference>
<keyword evidence="3" id="KW-1015">Disulfide bond</keyword>
<dbReference type="InterPro" id="IPR036430">
    <property type="entry name" value="RNase_T2-like_sf"/>
</dbReference>
<dbReference type="PANTHER" id="PTHR11240">
    <property type="entry name" value="RIBONUCLEASE T2"/>
    <property type="match status" value="1"/>
</dbReference>
<proteinExistence type="inferred from homology"/>
<evidence type="ECO:0000313" key="8">
    <source>
        <dbReference type="Proteomes" id="UP000242146"/>
    </source>
</evidence>
<accession>A0A1X2GW25</accession>
<dbReference type="GO" id="GO:0006401">
    <property type="term" value="P:RNA catabolic process"/>
    <property type="evidence" value="ECO:0007669"/>
    <property type="project" value="TreeGrafter"/>
</dbReference>
<dbReference type="PANTHER" id="PTHR11240:SF22">
    <property type="entry name" value="RIBONUCLEASE T2"/>
    <property type="match status" value="1"/>
</dbReference>
<feature type="chain" id="PRO_5012959347" description="ribonuclease T2" evidence="6">
    <location>
        <begin position="17"/>
        <end position="245"/>
    </location>
</feature>
<keyword evidence="6" id="KW-0732">Signal</keyword>
<feature type="active site" evidence="4">
    <location>
        <position position="128"/>
    </location>
</feature>
<dbReference type="CDD" id="cd01061">
    <property type="entry name" value="RNase_T2_euk"/>
    <property type="match status" value="1"/>
</dbReference>
<dbReference type="EMBL" id="MCGT01000002">
    <property type="protein sequence ID" value="ORX62232.1"/>
    <property type="molecule type" value="Genomic_DNA"/>
</dbReference>
<dbReference type="AlphaFoldDB" id="A0A1X2GW25"/>
<dbReference type="Pfam" id="PF00445">
    <property type="entry name" value="Ribonuclease_T2"/>
    <property type="match status" value="1"/>
</dbReference>
<evidence type="ECO:0000256" key="5">
    <source>
        <dbReference type="RuleBase" id="RU004328"/>
    </source>
</evidence>
<comment type="caution">
    <text evidence="7">The sequence shown here is derived from an EMBL/GenBank/DDBJ whole genome shotgun (WGS) entry which is preliminary data.</text>
</comment>
<dbReference type="GO" id="GO:0033897">
    <property type="term" value="F:ribonuclease T2 activity"/>
    <property type="evidence" value="ECO:0007669"/>
    <property type="project" value="UniProtKB-EC"/>
</dbReference>
<organism evidence="7 8">
    <name type="scientific">Hesseltinella vesiculosa</name>
    <dbReference type="NCBI Taxonomy" id="101127"/>
    <lineage>
        <taxon>Eukaryota</taxon>
        <taxon>Fungi</taxon>
        <taxon>Fungi incertae sedis</taxon>
        <taxon>Mucoromycota</taxon>
        <taxon>Mucoromycotina</taxon>
        <taxon>Mucoromycetes</taxon>
        <taxon>Mucorales</taxon>
        <taxon>Cunninghamellaceae</taxon>
        <taxon>Hesseltinella</taxon>
    </lineage>
</organism>
<gene>
    <name evidence="7" type="ORF">DM01DRAFT_1331684</name>
</gene>
<sequence>MKFSLLLASLAPLAMALPAGSLVARSCPANALSCSSNAGDSCCSPTNGILILVQQWVPGYGPSDAFTMHGLWPDTCNGGQTGSTGCDSTRSYSNVGSIIQSYNSTLYDNMNTYWPSDAGANTNFWTHEWDKHGTCVSTLAPKCYANYQQYEDVNDYFSTALGLRAQYDLYNALSTAGITPGSSTDIGTFSQALQTAFGVVPKVDCSSGTLSEVWLYFNVQNTNTFVPIDAIGSNTCTGSVNYPTK</sequence>
<dbReference type="InterPro" id="IPR018188">
    <property type="entry name" value="RNase_T2_His_AS_1"/>
</dbReference>
<dbReference type="EC" id="4.6.1.19" evidence="2"/>
<comment type="similarity">
    <text evidence="1 5">Belongs to the RNase T2 family.</text>
</comment>